<evidence type="ECO:0000256" key="1">
    <source>
        <dbReference type="SAM" id="MobiDB-lite"/>
    </source>
</evidence>
<proteinExistence type="predicted"/>
<name>A0A7K1SA74_9BACT</name>
<dbReference type="AlphaFoldDB" id="A0A7K1SA74"/>
<feature type="signal peptide" evidence="2">
    <location>
        <begin position="1"/>
        <end position="20"/>
    </location>
</feature>
<feature type="compositionally biased region" description="Basic and acidic residues" evidence="1">
    <location>
        <begin position="125"/>
        <end position="175"/>
    </location>
</feature>
<protein>
    <submittedName>
        <fullName evidence="3">DUF1207 domain-containing protein</fullName>
    </submittedName>
</protein>
<dbReference type="RefSeq" id="WP_157584921.1">
    <property type="nucleotide sequence ID" value="NZ_WPIN01000004.1"/>
</dbReference>
<keyword evidence="4" id="KW-1185">Reference proteome</keyword>
<feature type="compositionally biased region" description="Basic and acidic residues" evidence="1">
    <location>
        <begin position="63"/>
        <end position="86"/>
    </location>
</feature>
<keyword evidence="2" id="KW-0732">Signal</keyword>
<feature type="chain" id="PRO_5029626897" evidence="2">
    <location>
        <begin position="21"/>
        <end position="500"/>
    </location>
</feature>
<reference evidence="3 4" key="1">
    <citation type="submission" date="2019-12" db="EMBL/GenBank/DDBJ databases">
        <title>Spirosoma sp. HMF4905 genome sequencing and assembly.</title>
        <authorList>
            <person name="Kang H."/>
            <person name="Cha I."/>
            <person name="Kim H."/>
            <person name="Joh K."/>
        </authorList>
    </citation>
    <scope>NUCLEOTIDE SEQUENCE [LARGE SCALE GENOMIC DNA]</scope>
    <source>
        <strain evidence="3 4">HMF4905</strain>
    </source>
</reference>
<feature type="region of interest" description="Disordered" evidence="1">
    <location>
        <begin position="21"/>
        <end position="47"/>
    </location>
</feature>
<sequence>MKKTFSVLLLSFFMVTWASAQQTPTTPPARVLTPAEQKQKDRIDREVQRERQIRAEWLQKQREYEAKQAEKERQRQAKKAGKELPPKEVPQAKPTVVAPAATVPEAQPQSPVSQPVATTPAIVDPTEKEKRSNEEKAAKEAKKAQQKADKQAAREAKEAQQKAEKQAAREAKEAQQKAAKASQVQPSPITEKPVVVPTPTEPTVKTEKPQRPKREKKPIVEGTDSTALLSGNSAEPTVARAGREFLPKGHLFDPIILDPLEAQTYGSILPGYWTEGQKYKGSIVPFAFGFAKPFYRRTTEPGRAEEWVLDLASFTQFEAYHDDVMNKARRQIVNTDYKISIIYNIRRGEHNYRIRVYHISSHLGDDYIYRNKLTAPSPNSVNYEQLDFTYSRTVNNWRLYGGAGIVLRKTEERKLLSAQLGAFYKKPSTKAARLVGGADIKFWQQTDFRPGIHGGIGIELGRTQNNLTFLLEGYSGFRPYSQYEQQQTSWIGVGLYLNPF</sequence>
<feature type="compositionally biased region" description="Polar residues" evidence="1">
    <location>
        <begin position="223"/>
        <end position="235"/>
    </location>
</feature>
<feature type="region of interest" description="Disordered" evidence="1">
    <location>
        <begin position="63"/>
        <end position="235"/>
    </location>
</feature>
<dbReference type="Proteomes" id="UP000436006">
    <property type="component" value="Unassembled WGS sequence"/>
</dbReference>
<dbReference type="Pfam" id="PF06727">
    <property type="entry name" value="DUF1207"/>
    <property type="match status" value="1"/>
</dbReference>
<feature type="compositionally biased region" description="Basic and acidic residues" evidence="1">
    <location>
        <begin position="37"/>
        <end position="47"/>
    </location>
</feature>
<feature type="compositionally biased region" description="Low complexity" evidence="1">
    <location>
        <begin position="190"/>
        <end position="203"/>
    </location>
</feature>
<dbReference type="EMBL" id="WPIN01000004">
    <property type="protein sequence ID" value="MVM30671.1"/>
    <property type="molecule type" value="Genomic_DNA"/>
</dbReference>
<accession>A0A7K1SA74</accession>
<evidence type="ECO:0000256" key="2">
    <source>
        <dbReference type="SAM" id="SignalP"/>
    </source>
</evidence>
<evidence type="ECO:0000313" key="4">
    <source>
        <dbReference type="Proteomes" id="UP000436006"/>
    </source>
</evidence>
<feature type="compositionally biased region" description="Low complexity" evidence="1">
    <location>
        <begin position="89"/>
        <end position="109"/>
    </location>
</feature>
<evidence type="ECO:0000313" key="3">
    <source>
        <dbReference type="EMBL" id="MVM30671.1"/>
    </source>
</evidence>
<organism evidence="3 4">
    <name type="scientific">Spirosoma arboris</name>
    <dbReference type="NCBI Taxonomy" id="2682092"/>
    <lineage>
        <taxon>Bacteria</taxon>
        <taxon>Pseudomonadati</taxon>
        <taxon>Bacteroidota</taxon>
        <taxon>Cytophagia</taxon>
        <taxon>Cytophagales</taxon>
        <taxon>Cytophagaceae</taxon>
        <taxon>Spirosoma</taxon>
    </lineage>
</organism>
<gene>
    <name evidence="3" type="ORF">GO755_11570</name>
</gene>
<dbReference type="InterPro" id="IPR009599">
    <property type="entry name" value="DUF1207"/>
</dbReference>
<comment type="caution">
    <text evidence="3">The sequence shown here is derived from an EMBL/GenBank/DDBJ whole genome shotgun (WGS) entry which is preliminary data.</text>
</comment>